<evidence type="ECO:0000313" key="8">
    <source>
        <dbReference type="EMBL" id="PIY99799.1"/>
    </source>
</evidence>
<dbReference type="GO" id="GO:0000428">
    <property type="term" value="C:DNA-directed RNA polymerase complex"/>
    <property type="evidence" value="ECO:0007669"/>
    <property type="project" value="UniProtKB-KW"/>
</dbReference>
<accession>A0A2G9LJS8</accession>
<dbReference type="Proteomes" id="UP000228874">
    <property type="component" value="Unassembled WGS sequence"/>
</dbReference>
<reference evidence="11 12" key="2">
    <citation type="submission" date="2017-09" db="EMBL/GenBank/DDBJ databases">
        <title>Depth-based differentiation of microbial function through sediment-hosted aquifers and enrichment of novel symbionts in the deep terrestrial subsurface.</title>
        <authorList>
            <person name="Probst A.J."/>
            <person name="Ladd B."/>
            <person name="Jarett J.K."/>
            <person name="Geller-Mcgrath D.E."/>
            <person name="Sieber C.M.K."/>
            <person name="Emerson J.B."/>
            <person name="Anantharaman K."/>
            <person name="Thomas B.C."/>
            <person name="Malmstrom R."/>
            <person name="Stieglmeier M."/>
            <person name="Klingl A."/>
            <person name="Woyke T."/>
            <person name="Ryan C.M."/>
            <person name="Banfield J.F."/>
        </authorList>
    </citation>
    <scope>NUCLEOTIDE SEQUENCE [LARGE SCALE GENOMIC DNA]</scope>
</reference>
<dbReference type="SUPFAM" id="SSF63562">
    <property type="entry name" value="RPB6/omega subunit-like"/>
    <property type="match status" value="1"/>
</dbReference>
<accession>A0A2H9MMP6</accession>
<keyword evidence="2" id="KW-0804">Transcription</keyword>
<dbReference type="EMBL" id="PFMG01000039">
    <property type="protein sequence ID" value="PIY99799.1"/>
    <property type="molecule type" value="Genomic_DNA"/>
</dbReference>
<evidence type="ECO:0000256" key="2">
    <source>
        <dbReference type="ARBA" id="ARBA00023163"/>
    </source>
</evidence>
<evidence type="ECO:0000313" key="9">
    <source>
        <dbReference type="EMBL" id="PJB04126.1"/>
    </source>
</evidence>
<evidence type="ECO:0000313" key="5">
    <source>
        <dbReference type="EMBL" id="PIV46404.1"/>
    </source>
</evidence>
<dbReference type="Proteomes" id="UP000231449">
    <property type="component" value="Unassembled WGS sequence"/>
</dbReference>
<accession>A0A2H9P8J4</accession>
<dbReference type="InterPro" id="IPR006110">
    <property type="entry name" value="Pol_omega/Rpo6/RPB6"/>
</dbReference>
<dbReference type="Proteomes" id="UP000230477">
    <property type="component" value="Unassembled WGS sequence"/>
</dbReference>
<organism evidence="3 13">
    <name type="scientific">Huberarchaeum crystalense</name>
    <dbReference type="NCBI Taxonomy" id="2014257"/>
    <lineage>
        <taxon>Archaea</taxon>
        <taxon>Candidatus Huberarchaeota</taxon>
        <taxon>Candidatus Huberarchaeia</taxon>
        <taxon>Candidatus Huberarchaeales</taxon>
        <taxon>Candidatus Huberarchaeaceae</taxon>
        <taxon>Candidatus Huberarchaeum</taxon>
    </lineage>
</organism>
<dbReference type="EMBL" id="PFSX01000011">
    <property type="protein sequence ID" value="PJC01699.1"/>
    <property type="molecule type" value="Genomic_DNA"/>
</dbReference>
<dbReference type="GO" id="GO:0006351">
    <property type="term" value="P:DNA-templated transcription"/>
    <property type="evidence" value="ECO:0007669"/>
    <property type="project" value="InterPro"/>
</dbReference>
<evidence type="ECO:0000313" key="3">
    <source>
        <dbReference type="EMBL" id="PIN66712.1"/>
    </source>
</evidence>
<dbReference type="GO" id="GO:0003677">
    <property type="term" value="F:DNA binding"/>
    <property type="evidence" value="ECO:0007669"/>
    <property type="project" value="InterPro"/>
</dbReference>
<evidence type="ECO:0000313" key="7">
    <source>
        <dbReference type="EMBL" id="PIX28160.1"/>
    </source>
</evidence>
<evidence type="ECO:0000313" key="11">
    <source>
        <dbReference type="Proteomes" id="UP000228874"/>
    </source>
</evidence>
<dbReference type="Proteomes" id="UP000230713">
    <property type="component" value="Unassembled WGS sequence"/>
</dbReference>
<dbReference type="Proteomes" id="UP000231232">
    <property type="component" value="Unassembled WGS sequence"/>
</dbReference>
<accession>A0A2H9M739</accession>
<proteinExistence type="predicted"/>
<evidence type="ECO:0000313" key="4">
    <source>
        <dbReference type="EMBL" id="PIV13527.1"/>
    </source>
</evidence>
<reference evidence="3 13" key="1">
    <citation type="submission" date="2017-09" db="EMBL/GenBank/DDBJ databases">
        <title>Depth-based differentiation of microbial function through sediment-hosted aquifers and enrichment of novel symbionts in the deep terrestrial subsurface.</title>
        <authorList>
            <person name="Probst A.J."/>
            <person name="Ladd B."/>
            <person name="Jarett J.K."/>
            <person name="Geller-Mcgrath D.E."/>
            <person name="Sieber C.M."/>
            <person name="Emerson J.B."/>
            <person name="Anantharaman K."/>
            <person name="Thomas B.C."/>
            <person name="Malmstrom R."/>
            <person name="Stieglmeier M."/>
            <person name="Klingl A."/>
            <person name="Woyke T."/>
            <person name="Ryan C.M."/>
            <person name="Banfield J.F."/>
        </authorList>
    </citation>
    <scope>NUCLEOTIDE SEQUENCE [LARGE SCALE GENOMIC DNA]</scope>
    <source>
        <strain evidence="5">CG02_land_8_20_14_3_00_31_209</strain>
        <strain evidence="4">CG03_land_8_20_14_0_80_31_114</strain>
        <strain evidence="6">CG17_big_fil_post_rev_8_21_14_2_50_31_73</strain>
        <strain evidence="3">CG18_big_fil_WC_8_21_14_2_50_31_19</strain>
        <strain evidence="8">CG_4_10_14_0_8_um_filter_31_133</strain>
        <strain evidence="7">CG_4_8_14_3_um_filter</strain>
        <strain evidence="10">CG_4_9_14_0_8_um_filter_31_21</strain>
        <strain evidence="9">CG_4_9_14_3_um_filter_31_125</strain>
    </source>
</reference>
<dbReference type="EMBL" id="PFIH01000023">
    <property type="protein sequence ID" value="PIX28160.1"/>
    <property type="molecule type" value="Genomic_DNA"/>
</dbReference>
<name>A0A2G9LJS8_HUBC1</name>
<accession>A0A2H9REB1</accession>
<dbReference type="EMBL" id="PETW01000026">
    <property type="protein sequence ID" value="PIV46404.1"/>
    <property type="molecule type" value="Genomic_DNA"/>
</dbReference>
<evidence type="ECO:0000256" key="1">
    <source>
        <dbReference type="ARBA" id="ARBA00022478"/>
    </source>
</evidence>
<evidence type="ECO:0000313" key="10">
    <source>
        <dbReference type="EMBL" id="PJC01699.1"/>
    </source>
</evidence>
<dbReference type="Proteomes" id="UP000229789">
    <property type="component" value="Unassembled WGS sequence"/>
</dbReference>
<dbReference type="GO" id="GO:0003899">
    <property type="term" value="F:DNA-directed RNA polymerase activity"/>
    <property type="evidence" value="ECO:0007669"/>
    <property type="project" value="InterPro"/>
</dbReference>
<dbReference type="Gene3D" id="3.90.940.10">
    <property type="match status" value="1"/>
</dbReference>
<accession>A0A2H9N2Z2</accession>
<comment type="caution">
    <text evidence="3">The sequence shown here is derived from an EMBL/GenBank/DDBJ whole genome shotgun (WGS) entry which is preliminary data.</text>
</comment>
<dbReference type="EMBL" id="PCUF01000006">
    <property type="protein sequence ID" value="PIN66712.1"/>
    <property type="molecule type" value="Genomic_DNA"/>
</dbReference>
<accession>A0A2H9QSN7</accession>
<dbReference type="EMBL" id="PFUW01000017">
    <property type="protein sequence ID" value="PJB04126.1"/>
    <property type="molecule type" value="Genomic_DNA"/>
</dbReference>
<dbReference type="Proteomes" id="UP000228989">
    <property type="component" value="Unassembled WGS sequence"/>
</dbReference>
<dbReference type="EMBL" id="PFFF01000024">
    <property type="protein sequence ID" value="PIV89780.1"/>
    <property type="molecule type" value="Genomic_DNA"/>
</dbReference>
<dbReference type="Proteomes" id="UP000228888">
    <property type="component" value="Unassembled WGS sequence"/>
</dbReference>
<evidence type="ECO:0000313" key="6">
    <source>
        <dbReference type="EMBL" id="PIV89780.1"/>
    </source>
</evidence>
<dbReference type="EMBL" id="PEUT01000056">
    <property type="protein sequence ID" value="PIV13527.1"/>
    <property type="molecule type" value="Genomic_DNA"/>
</dbReference>
<sequence length="62" mass="7263">MDNDDNIQKNIFVRTRIVAFRTHQLKKGAKPLIKNVKDKNSYQIAQEEYDAGKLDFLIVEKI</sequence>
<gene>
    <name evidence="10" type="ORF">CO072_00420</name>
    <name evidence="9" type="ORF">CO124_01010</name>
    <name evidence="5" type="ORF">COS22_01590</name>
    <name evidence="4" type="ORF">COS45_02410</name>
    <name evidence="6" type="ORF">COW47_00925</name>
    <name evidence="3" type="ORF">COW69_00685</name>
    <name evidence="8" type="ORF">COY63_01650</name>
    <name evidence="7" type="ORF">COZ66_01075</name>
</gene>
<evidence type="ECO:0008006" key="14">
    <source>
        <dbReference type="Google" id="ProtNLM"/>
    </source>
</evidence>
<accession>A0A2H9M2G7</accession>
<protein>
    <recommendedName>
        <fullName evidence="14">DNA-directed RNA polymerase</fullName>
    </recommendedName>
</protein>
<dbReference type="InterPro" id="IPR036161">
    <property type="entry name" value="RPB6/omega-like_sf"/>
</dbReference>
<dbReference type="Pfam" id="PF01192">
    <property type="entry name" value="RNA_pol_Rpb6"/>
    <property type="match status" value="1"/>
</dbReference>
<keyword evidence="1" id="KW-0240">DNA-directed RNA polymerase</keyword>
<evidence type="ECO:0000313" key="12">
    <source>
        <dbReference type="Proteomes" id="UP000228888"/>
    </source>
</evidence>
<dbReference type="AlphaFoldDB" id="A0A2G9LJS8"/>
<evidence type="ECO:0000313" key="13">
    <source>
        <dbReference type="Proteomes" id="UP000229789"/>
    </source>
</evidence>